<dbReference type="GO" id="GO:0009307">
    <property type="term" value="P:DNA restriction-modification system"/>
    <property type="evidence" value="ECO:0007669"/>
    <property type="project" value="UniProtKB-KW"/>
</dbReference>
<organism evidence="8 9">
    <name type="scientific">Streptomyces paludis</name>
    <dbReference type="NCBI Taxonomy" id="2282738"/>
    <lineage>
        <taxon>Bacteria</taxon>
        <taxon>Bacillati</taxon>
        <taxon>Actinomycetota</taxon>
        <taxon>Actinomycetes</taxon>
        <taxon>Kitasatosporales</taxon>
        <taxon>Streptomycetaceae</taxon>
        <taxon>Streptomyces</taxon>
    </lineage>
</organism>
<dbReference type="Gene3D" id="3.40.50.150">
    <property type="entry name" value="Vaccinia Virus protein VP39"/>
    <property type="match status" value="1"/>
</dbReference>
<feature type="region of interest" description="Disordered" evidence="7">
    <location>
        <begin position="173"/>
        <end position="295"/>
    </location>
</feature>
<dbReference type="GO" id="GO:0032259">
    <property type="term" value="P:methylation"/>
    <property type="evidence" value="ECO:0007669"/>
    <property type="project" value="UniProtKB-KW"/>
</dbReference>
<dbReference type="Pfam" id="PF00145">
    <property type="entry name" value="DNA_methylase"/>
    <property type="match status" value="1"/>
</dbReference>
<feature type="compositionally biased region" description="Basic and acidic residues" evidence="7">
    <location>
        <begin position="175"/>
        <end position="184"/>
    </location>
</feature>
<dbReference type="OrthoDB" id="9813719at2"/>
<dbReference type="InterPro" id="IPR050750">
    <property type="entry name" value="C5-MTase"/>
</dbReference>
<evidence type="ECO:0000256" key="3">
    <source>
        <dbReference type="ARBA" id="ARBA00022679"/>
    </source>
</evidence>
<evidence type="ECO:0000256" key="2">
    <source>
        <dbReference type="ARBA" id="ARBA00022603"/>
    </source>
</evidence>
<keyword evidence="4 6" id="KW-0949">S-adenosyl-L-methionine</keyword>
<dbReference type="RefSeq" id="WP_114663664.1">
    <property type="nucleotide sequence ID" value="NZ_CP031194.1"/>
</dbReference>
<evidence type="ECO:0000313" key="9">
    <source>
        <dbReference type="Proteomes" id="UP000253868"/>
    </source>
</evidence>
<evidence type="ECO:0000313" key="8">
    <source>
        <dbReference type="EMBL" id="AXG81123.1"/>
    </source>
</evidence>
<dbReference type="GO" id="GO:0003886">
    <property type="term" value="F:DNA (cytosine-5-)-methyltransferase activity"/>
    <property type="evidence" value="ECO:0007669"/>
    <property type="project" value="UniProtKB-EC"/>
</dbReference>
<name>A0A345HWP9_9ACTN</name>
<dbReference type="KEGG" id="spad:DVK44_29420"/>
<feature type="compositionally biased region" description="Basic and acidic residues" evidence="7">
    <location>
        <begin position="201"/>
        <end position="217"/>
    </location>
</feature>
<dbReference type="InterPro" id="IPR001525">
    <property type="entry name" value="C5_MeTfrase"/>
</dbReference>
<feature type="compositionally biased region" description="Basic and acidic residues" evidence="7">
    <location>
        <begin position="280"/>
        <end position="289"/>
    </location>
</feature>
<proteinExistence type="inferred from homology"/>
<evidence type="ECO:0000256" key="4">
    <source>
        <dbReference type="ARBA" id="ARBA00022691"/>
    </source>
</evidence>
<reference evidence="9" key="1">
    <citation type="submission" date="2018-07" db="EMBL/GenBank/DDBJ databases">
        <authorList>
            <person name="Zhao J."/>
        </authorList>
    </citation>
    <scope>NUCLEOTIDE SEQUENCE [LARGE SCALE GENOMIC DNA]</scope>
    <source>
        <strain evidence="9">GSSD-12</strain>
    </source>
</reference>
<evidence type="ECO:0000256" key="5">
    <source>
        <dbReference type="ARBA" id="ARBA00022747"/>
    </source>
</evidence>
<evidence type="ECO:0000256" key="6">
    <source>
        <dbReference type="PROSITE-ProRule" id="PRU01016"/>
    </source>
</evidence>
<dbReference type="REBASE" id="262436">
    <property type="entry name" value="M.SspGSSD12ORF29420P"/>
</dbReference>
<accession>A0A345HWP9</accession>
<dbReference type="EC" id="2.1.1.37" evidence="1"/>
<dbReference type="AlphaFoldDB" id="A0A345HWP9"/>
<keyword evidence="3 6" id="KW-0808">Transferase</keyword>
<keyword evidence="5" id="KW-0680">Restriction system</keyword>
<feature type="active site" evidence="6">
    <location>
        <position position="73"/>
    </location>
</feature>
<dbReference type="Proteomes" id="UP000253868">
    <property type="component" value="Chromosome"/>
</dbReference>
<dbReference type="PANTHER" id="PTHR46098:SF1">
    <property type="entry name" value="TRNA (CYTOSINE(38)-C(5))-METHYLTRANSFERASE"/>
    <property type="match status" value="1"/>
</dbReference>
<dbReference type="EMBL" id="CP031194">
    <property type="protein sequence ID" value="AXG81123.1"/>
    <property type="molecule type" value="Genomic_DNA"/>
</dbReference>
<dbReference type="PROSITE" id="PS51679">
    <property type="entry name" value="SAM_MT_C5"/>
    <property type="match status" value="1"/>
</dbReference>
<dbReference type="PANTHER" id="PTHR46098">
    <property type="entry name" value="TRNA (CYTOSINE(38)-C(5))-METHYLTRANSFERASE"/>
    <property type="match status" value="1"/>
</dbReference>
<keyword evidence="2 6" id="KW-0489">Methyltransferase</keyword>
<dbReference type="InterPro" id="IPR029063">
    <property type="entry name" value="SAM-dependent_MTases_sf"/>
</dbReference>
<keyword evidence="9" id="KW-1185">Reference proteome</keyword>
<dbReference type="SUPFAM" id="SSF53335">
    <property type="entry name" value="S-adenosyl-L-methionine-dependent methyltransferases"/>
    <property type="match status" value="1"/>
</dbReference>
<sequence>MPILELCAGYGGLGMAAEALTGDKVAYVAESNEAASLVLAHRFPDAPNIGDITTYDWTRLVGLVDIVTAGFSCQDISNAGPRGGISGKRSRVWKDVAKAVGVLRPRLVFLENVAVIRSRGLDIVAQDLAAIGYDLWWTSFRASALGAAHHRDRWFGIAFPAGVVPDARGIGRAARRTEPAEQQRHVRRPAGARGALPADADGTRLEVGRVEPPREEQPPPVGGGVGPQDAHGPTWLERGGTAPGEAQEGGHGPTLDDEVSFLLPHADSGGRKGQSGYEPEQGRRGEPAHGGHSPADWWGDYLPAIRRWERLIGVPAPAPTETGPRGGRRLTARFAEWLMGVPGHVTDVPGLTRAEQLERIGNGAMPVQAHAAYEYLFHLIKEHA</sequence>
<protein>
    <recommendedName>
        <fullName evidence="1">DNA (cytosine-5-)-methyltransferase</fullName>
        <ecNumber evidence="1">2.1.1.37</ecNumber>
    </recommendedName>
</protein>
<evidence type="ECO:0000256" key="1">
    <source>
        <dbReference type="ARBA" id="ARBA00011975"/>
    </source>
</evidence>
<gene>
    <name evidence="8" type="ORF">DVK44_29420</name>
</gene>
<comment type="similarity">
    <text evidence="6">Belongs to the class I-like SAM-binding methyltransferase superfamily. C5-methyltransferase family.</text>
</comment>
<feature type="compositionally biased region" description="Low complexity" evidence="7">
    <location>
        <begin position="191"/>
        <end position="200"/>
    </location>
</feature>
<evidence type="ECO:0000256" key="7">
    <source>
        <dbReference type="SAM" id="MobiDB-lite"/>
    </source>
</evidence>